<dbReference type="KEGG" id="dmm:dnm_068660"/>
<evidence type="ECO:0000313" key="2">
    <source>
        <dbReference type="Proteomes" id="UP000663722"/>
    </source>
</evidence>
<dbReference type="GO" id="GO:0016787">
    <property type="term" value="F:hydrolase activity"/>
    <property type="evidence" value="ECO:0007669"/>
    <property type="project" value="UniProtKB-KW"/>
</dbReference>
<dbReference type="SUPFAM" id="SSF53474">
    <property type="entry name" value="alpha/beta-Hydrolases"/>
    <property type="match status" value="1"/>
</dbReference>
<keyword evidence="1" id="KW-0378">Hydrolase</keyword>
<accession>A0A975BTE8</accession>
<gene>
    <name evidence="1" type="ORF">dnm_068660</name>
</gene>
<keyword evidence="2" id="KW-1185">Reference proteome</keyword>
<dbReference type="InterPro" id="IPR029058">
    <property type="entry name" value="AB_hydrolase_fold"/>
</dbReference>
<dbReference type="EMBL" id="CP061800">
    <property type="protein sequence ID" value="QTA90805.1"/>
    <property type="molecule type" value="Genomic_DNA"/>
</dbReference>
<protein>
    <submittedName>
        <fullName evidence="1">Alpha/beta hydrolase fold-containing</fullName>
    </submittedName>
</protein>
<proteinExistence type="predicted"/>
<evidence type="ECO:0000313" key="1">
    <source>
        <dbReference type="EMBL" id="QTA90805.1"/>
    </source>
</evidence>
<dbReference type="Proteomes" id="UP000663722">
    <property type="component" value="Chromosome"/>
</dbReference>
<dbReference type="RefSeq" id="WP_207678836.1">
    <property type="nucleotide sequence ID" value="NZ_CP061800.1"/>
</dbReference>
<name>A0A975BTE8_9BACT</name>
<dbReference type="AlphaFoldDB" id="A0A975BTE8"/>
<organism evidence="1 2">
    <name type="scientific">Desulfonema magnum</name>
    <dbReference type="NCBI Taxonomy" id="45655"/>
    <lineage>
        <taxon>Bacteria</taxon>
        <taxon>Pseudomonadati</taxon>
        <taxon>Thermodesulfobacteriota</taxon>
        <taxon>Desulfobacteria</taxon>
        <taxon>Desulfobacterales</taxon>
        <taxon>Desulfococcaceae</taxon>
        <taxon>Desulfonema</taxon>
    </lineage>
</organism>
<sequence length="551" mass="61810">MNNIFDSNQDQDFSLENLTEKLLSPIEIVANQFSATQNYYLGMTKYLNDFITPYLISVNYFTGVEQARLLTTSPLDSFQSYMDLLGFNLGVTTRFLNGTMKAVSDYHNREMKNAVMAWFNTVLNQEGEDMKAFTARLATVADRVANIYPQKIMDIEPEFGFHFENKANAIKFAETDRFFLYQVLPTDKSIEVNENGKPVLILPPYVLGANILAFLPGEKKSYTHCFANMGIPTYIRVLKDIGTTPALQVMTGEDDALDTKFFCEKIKARHGKPVTLNGYCQGGYTAVCDVLSGELDGLVDALLTCVSPMDGTRSKGLSAFLKNLPQRFNDLAYGTKTLPNGNKVADGTLMGWVYKLKSIENEAPLVVFFRDMMMLSASNGGGEIKVSKTAAAINYWLANERTDLPLGITQMSFDSYNIPITEDGTLPVKLFGKKLNFRRIKEKGIRWLICYGEKDDLVEKETALAPLDYIDVEISPFPKGHVAIATSWSNPKSAYALHTSFGEEKYRGPVRFQLDLDRELSEKENLVRTSSKVQESVKDLSEFKTKKQANV</sequence>
<reference evidence="1" key="1">
    <citation type="journal article" date="2021" name="Microb. Physiol.">
        <title>Proteogenomic Insights into the Physiology of Marine, Sulfate-Reducing, Filamentous Desulfonema limicola and Desulfonema magnum.</title>
        <authorList>
            <person name="Schnaars V."/>
            <person name="Wohlbrand L."/>
            <person name="Scheve S."/>
            <person name="Hinrichs C."/>
            <person name="Reinhardt R."/>
            <person name="Rabus R."/>
        </authorList>
    </citation>
    <scope>NUCLEOTIDE SEQUENCE</scope>
    <source>
        <strain evidence="1">4be13</strain>
    </source>
</reference>